<dbReference type="Proteomes" id="UP000183471">
    <property type="component" value="Unassembled WGS sequence"/>
</dbReference>
<accession>A0ABY0TBH8</accession>
<comment type="caution">
    <text evidence="1">The sequence shown here is derived from an EMBL/GenBank/DDBJ whole genome shotgun (WGS) entry which is preliminary data.</text>
</comment>
<organism evidence="1 2">
    <name type="scientific">Nitrosospira multiformis</name>
    <dbReference type="NCBI Taxonomy" id="1231"/>
    <lineage>
        <taxon>Bacteria</taxon>
        <taxon>Pseudomonadati</taxon>
        <taxon>Pseudomonadota</taxon>
        <taxon>Betaproteobacteria</taxon>
        <taxon>Nitrosomonadales</taxon>
        <taxon>Nitrosomonadaceae</taxon>
        <taxon>Nitrosospira</taxon>
    </lineage>
</organism>
<keyword evidence="2" id="KW-1185">Reference proteome</keyword>
<dbReference type="RefSeq" id="WP_074630595.1">
    <property type="nucleotide sequence ID" value="NZ_FNKY01000001.1"/>
</dbReference>
<dbReference type="EMBL" id="FNKY01000001">
    <property type="protein sequence ID" value="SDQ33754.1"/>
    <property type="molecule type" value="Genomic_DNA"/>
</dbReference>
<proteinExistence type="predicted"/>
<name>A0ABY0TBH8_9PROT</name>
<reference evidence="1 2" key="1">
    <citation type="submission" date="2016-10" db="EMBL/GenBank/DDBJ databases">
        <authorList>
            <person name="Varghese N."/>
            <person name="Submissions S."/>
        </authorList>
    </citation>
    <scope>NUCLEOTIDE SEQUENCE [LARGE SCALE GENOMIC DNA]</scope>
    <source>
        <strain evidence="1 2">Nl1</strain>
    </source>
</reference>
<evidence type="ECO:0000313" key="1">
    <source>
        <dbReference type="EMBL" id="SDQ33754.1"/>
    </source>
</evidence>
<sequence>MSNPEIDKEIMSTLENATGVYQQVIDLMMIAIRKNRPDAAKDIDDIVNAGLARLILQADAKGMELYAIDKDKQVIGGCLLAYRRGEESERWVN</sequence>
<protein>
    <submittedName>
        <fullName evidence="1">Uncharacterized protein</fullName>
    </submittedName>
</protein>
<evidence type="ECO:0000313" key="2">
    <source>
        <dbReference type="Proteomes" id="UP000183471"/>
    </source>
</evidence>
<gene>
    <name evidence="1" type="ORF">SAMN05216402_0444</name>
</gene>